<protein>
    <submittedName>
        <fullName evidence="2">Uncharacterized protein</fullName>
    </submittedName>
</protein>
<evidence type="ECO:0000313" key="2">
    <source>
        <dbReference type="EMBL" id="AYV77822.1"/>
    </source>
</evidence>
<keyword evidence="1" id="KW-0472">Membrane</keyword>
<sequence length="401" mass="45309">MLCAFIFLCTGIPLIYYGTTNFQTNTKFNYDLQPQIQSIIKFNNDADANATIMTNLIEIKAEENYNLSIFNFENIYGKTIEYYRVIEKPLFAASVPVSNEFIVDSIVSNNTTLIHCDTVDSLINTDNFMETQCVKYECIEAIDCTPCNYVCESSLCTIPQQQEMCVGEMLKYTCEMTYNIKTLYACPEFPSKAYGICNASCPDIHCIGYGSCACKNCTEMGYKLYDFSKIQDPVKSRYLGNFGYTVNDVYYYSSPIYEARCNKGVDPEQFCYQIYEVDAQGHWAVKWQNGATKDFLELGVYYNKSNPGQRILSVDEPVKPNKPDKILVEHKKVPELVGITGPICMIIFGIVFLVIFVLIIIFQCSEGCDNIAIAINNPIVATAISIPVAQNDLPKTFVYSH</sequence>
<keyword evidence="1" id="KW-1133">Transmembrane helix</keyword>
<reference evidence="2" key="1">
    <citation type="submission" date="2018-10" db="EMBL/GenBank/DDBJ databases">
        <title>Hidden diversity of soil giant viruses.</title>
        <authorList>
            <person name="Schulz F."/>
            <person name="Alteio L."/>
            <person name="Goudeau D."/>
            <person name="Ryan E.M."/>
            <person name="Malmstrom R.R."/>
            <person name="Blanchard J."/>
            <person name="Woyke T."/>
        </authorList>
    </citation>
    <scope>NUCLEOTIDE SEQUENCE</scope>
    <source>
        <strain evidence="2">EDV1</strain>
    </source>
</reference>
<evidence type="ECO:0000256" key="1">
    <source>
        <dbReference type="SAM" id="Phobius"/>
    </source>
</evidence>
<keyword evidence="1" id="KW-0812">Transmembrane</keyword>
<organism evidence="2">
    <name type="scientific">Edafosvirus sp</name>
    <dbReference type="NCBI Taxonomy" id="2487765"/>
    <lineage>
        <taxon>Viruses</taxon>
        <taxon>Varidnaviria</taxon>
        <taxon>Bamfordvirae</taxon>
        <taxon>Nucleocytoviricota</taxon>
        <taxon>Megaviricetes</taxon>
        <taxon>Imitervirales</taxon>
        <taxon>Mimiviridae</taxon>
        <taxon>Klosneuvirinae</taxon>
    </lineage>
</organism>
<proteinExistence type="predicted"/>
<feature type="transmembrane region" description="Helical" evidence="1">
    <location>
        <begin position="336"/>
        <end position="362"/>
    </location>
</feature>
<gene>
    <name evidence="2" type="ORF">Edafosvirus2_1</name>
</gene>
<dbReference type="EMBL" id="MK072067">
    <property type="protein sequence ID" value="AYV77822.1"/>
    <property type="molecule type" value="Genomic_DNA"/>
</dbReference>
<name>A0A3G4ZSD2_9VIRU</name>
<accession>A0A3G4ZSD2</accession>